<evidence type="ECO:0000256" key="4">
    <source>
        <dbReference type="ARBA" id="ARBA00022692"/>
    </source>
</evidence>
<name>A0A222VWB3_9PSEU</name>
<keyword evidence="4 7" id="KW-0812">Transmembrane</keyword>
<dbReference type="EMBL" id="FMZE01000004">
    <property type="protein sequence ID" value="SDC90665.1"/>
    <property type="molecule type" value="Genomic_DNA"/>
</dbReference>
<dbReference type="InterPro" id="IPR036259">
    <property type="entry name" value="MFS_trans_sf"/>
</dbReference>
<sequence length="433" mass="45021">MSEQTEVAPEGDPKKGKRGFLGSIVVDARPLRIPGFRRLWLSSIVTAVGSQLTAVAVPKQVFDITGSSAYVGLTGAFGLVPLLVFGLWGGAIADTVDRRKLLMISNTGIAFTAALLWAQAFFAVDSVWLVLVLLAVNQAFFAVNMPTRNAVVARLVPQELLPAAAALTGTMTTFGAVFGPLAAGALIPVIGLSTLYLVDTIALVAVLWAVWKLPTMAPLSGQVRKAGLRDVVDGFRYMATQKVLLASFFVDIIAMVAGMPRALFPEMAERTFGDPAGGGLALGWLFAAMPLGAMLIGLMSGWAGRVRRQGVAVTVAICVWGAAVIGFGLSSTLWLAIVFLAIGGAADMVSAIYRMAILQTAATDEMRGRTQGAFTVVVAGGPRLADLGHGWAAAGAGTAAAASGGGVLVIVLVLIAVVLLPAFWRYKAPVVKS</sequence>
<evidence type="ECO:0000256" key="1">
    <source>
        <dbReference type="ARBA" id="ARBA00004429"/>
    </source>
</evidence>
<dbReference type="PROSITE" id="PS50850">
    <property type="entry name" value="MFS"/>
    <property type="match status" value="2"/>
</dbReference>
<evidence type="ECO:0000256" key="3">
    <source>
        <dbReference type="ARBA" id="ARBA00022475"/>
    </source>
</evidence>
<keyword evidence="5" id="KW-1133">Transmembrane helix</keyword>
<dbReference type="InterPro" id="IPR010290">
    <property type="entry name" value="TM_effector"/>
</dbReference>
<dbReference type="InterPro" id="IPR020846">
    <property type="entry name" value="MFS_dom"/>
</dbReference>
<dbReference type="GO" id="GO:0022857">
    <property type="term" value="F:transmembrane transporter activity"/>
    <property type="evidence" value="ECO:0007669"/>
    <property type="project" value="InterPro"/>
</dbReference>
<keyword evidence="2" id="KW-0813">Transport</keyword>
<dbReference type="GO" id="GO:0005886">
    <property type="term" value="C:plasma membrane"/>
    <property type="evidence" value="ECO:0007669"/>
    <property type="project" value="UniProtKB-SubCell"/>
</dbReference>
<organism evidence="7 8">
    <name type="scientific">Prauserella marina</name>
    <dbReference type="NCBI Taxonomy" id="530584"/>
    <lineage>
        <taxon>Bacteria</taxon>
        <taxon>Bacillati</taxon>
        <taxon>Actinomycetota</taxon>
        <taxon>Actinomycetes</taxon>
        <taxon>Pseudonocardiales</taxon>
        <taxon>Pseudonocardiaceae</taxon>
        <taxon>Prauserella</taxon>
    </lineage>
</organism>
<protein>
    <submittedName>
        <fullName evidence="7">Transmembrane secretion effector</fullName>
    </submittedName>
</protein>
<dbReference type="CDD" id="cd06173">
    <property type="entry name" value="MFS_MefA_like"/>
    <property type="match status" value="1"/>
</dbReference>
<dbReference type="AlphaFoldDB" id="A0A222VWB3"/>
<proteinExistence type="predicted"/>
<evidence type="ECO:0000256" key="2">
    <source>
        <dbReference type="ARBA" id="ARBA00022448"/>
    </source>
</evidence>
<gene>
    <name evidence="7" type="ORF">SAMN05421630_104381</name>
</gene>
<dbReference type="RefSeq" id="WP_420848788.1">
    <property type="nucleotide sequence ID" value="NZ_CP016353.1"/>
</dbReference>
<dbReference type="Pfam" id="PF05977">
    <property type="entry name" value="MFS_3"/>
    <property type="match status" value="1"/>
</dbReference>
<evidence type="ECO:0000256" key="5">
    <source>
        <dbReference type="ARBA" id="ARBA00022989"/>
    </source>
</evidence>
<keyword evidence="3" id="KW-1003">Cell membrane</keyword>
<accession>A0A222VWB3</accession>
<dbReference type="KEGG" id="pmad:BAY61_27785"/>
<dbReference type="Proteomes" id="UP000199494">
    <property type="component" value="Unassembled WGS sequence"/>
</dbReference>
<keyword evidence="8" id="KW-1185">Reference proteome</keyword>
<dbReference type="STRING" id="530584.SAMN05421630_104381"/>
<evidence type="ECO:0000256" key="6">
    <source>
        <dbReference type="ARBA" id="ARBA00023136"/>
    </source>
</evidence>
<dbReference type="SUPFAM" id="SSF103473">
    <property type="entry name" value="MFS general substrate transporter"/>
    <property type="match status" value="1"/>
</dbReference>
<comment type="subcellular location">
    <subcellularLocation>
        <location evidence="1">Cell inner membrane</location>
        <topology evidence="1">Multi-pass membrane protein</topology>
    </subcellularLocation>
</comment>
<evidence type="ECO:0000313" key="8">
    <source>
        <dbReference type="Proteomes" id="UP000199494"/>
    </source>
</evidence>
<dbReference type="PANTHER" id="PTHR23513">
    <property type="entry name" value="INTEGRAL MEMBRANE EFFLUX PROTEIN-RELATED"/>
    <property type="match status" value="1"/>
</dbReference>
<dbReference type="Gene3D" id="1.20.1250.20">
    <property type="entry name" value="MFS general substrate transporter like domains"/>
    <property type="match status" value="1"/>
</dbReference>
<evidence type="ECO:0000313" key="7">
    <source>
        <dbReference type="EMBL" id="SDC90665.1"/>
    </source>
</evidence>
<reference evidence="7 8" key="1">
    <citation type="submission" date="2016-10" db="EMBL/GenBank/DDBJ databases">
        <authorList>
            <person name="de Groot N.N."/>
        </authorList>
    </citation>
    <scope>NUCLEOTIDE SEQUENCE [LARGE SCALE GENOMIC DNA]</scope>
    <source>
        <strain evidence="7 8">CGMCC 4.5506</strain>
    </source>
</reference>
<dbReference type="PANTHER" id="PTHR23513:SF9">
    <property type="entry name" value="ENTEROBACTIN EXPORTER ENTS"/>
    <property type="match status" value="1"/>
</dbReference>
<keyword evidence="6" id="KW-0472">Membrane</keyword>